<protein>
    <submittedName>
        <fullName evidence="2">SH3 domain-containing protein</fullName>
    </submittedName>
</protein>
<name>A0ABX7BZ29_9HYPH</name>
<feature type="signal peptide" evidence="1">
    <location>
        <begin position="1"/>
        <end position="26"/>
    </location>
</feature>
<evidence type="ECO:0000313" key="2">
    <source>
        <dbReference type="EMBL" id="QQR36284.1"/>
    </source>
</evidence>
<organism evidence="2 3">
    <name type="scientific">Devosia oryziradicis</name>
    <dbReference type="NCBI Taxonomy" id="2801335"/>
    <lineage>
        <taxon>Bacteria</taxon>
        <taxon>Pseudomonadati</taxon>
        <taxon>Pseudomonadota</taxon>
        <taxon>Alphaproteobacteria</taxon>
        <taxon>Hyphomicrobiales</taxon>
        <taxon>Devosiaceae</taxon>
        <taxon>Devosia</taxon>
    </lineage>
</organism>
<gene>
    <name evidence="2" type="ORF">JI749_01195</name>
</gene>
<sequence length="195" mass="20933">MTMRFPLLTQALAALLLVATALPAVSASNICDFRGYSDDKDPAGTNVRSGPGTDHEIIGVLKAVDDGSDYGWSPEFPVLAFKDGWFQIGDARIEDYGDVPPDKVFTGPGWVSSKLVLFDIEDPLLRDGPSLDAATVLDMNSLYDPGNAWNLADIRLQTVHACGGPFLEVTVINPTGQTKRGWITDLCANQATTCS</sequence>
<reference evidence="2 3" key="1">
    <citation type="submission" date="2021-01" db="EMBL/GenBank/DDBJ databases">
        <title>Genome seq and assembly of Devosia sp. G19.</title>
        <authorList>
            <person name="Chhetri G."/>
        </authorList>
    </citation>
    <scope>NUCLEOTIDE SEQUENCE [LARGE SCALE GENOMIC DNA]</scope>
    <source>
        <strain evidence="2 3">G19</strain>
    </source>
</reference>
<dbReference type="Gene3D" id="2.30.30.40">
    <property type="entry name" value="SH3 Domains"/>
    <property type="match status" value="1"/>
</dbReference>
<accession>A0ABX7BZ29</accession>
<keyword evidence="3" id="KW-1185">Reference proteome</keyword>
<feature type="chain" id="PRO_5045186931" evidence="1">
    <location>
        <begin position="27"/>
        <end position="195"/>
    </location>
</feature>
<evidence type="ECO:0000313" key="3">
    <source>
        <dbReference type="Proteomes" id="UP000595460"/>
    </source>
</evidence>
<dbReference type="Proteomes" id="UP000595460">
    <property type="component" value="Chromosome"/>
</dbReference>
<evidence type="ECO:0000256" key="1">
    <source>
        <dbReference type="SAM" id="SignalP"/>
    </source>
</evidence>
<dbReference type="RefSeq" id="WP_201657606.1">
    <property type="nucleotide sequence ID" value="NZ_CP068047.1"/>
</dbReference>
<dbReference type="EMBL" id="CP068047">
    <property type="protein sequence ID" value="QQR36284.1"/>
    <property type="molecule type" value="Genomic_DNA"/>
</dbReference>
<proteinExistence type="predicted"/>
<keyword evidence="1" id="KW-0732">Signal</keyword>